<reference evidence="1 2" key="1">
    <citation type="submission" date="2019-05" db="EMBL/GenBank/DDBJ databases">
        <title>Another draft genome of Portunus trituberculatus and its Hox gene families provides insights of decapod evolution.</title>
        <authorList>
            <person name="Jeong J.-H."/>
            <person name="Song I."/>
            <person name="Kim S."/>
            <person name="Choi T."/>
            <person name="Kim D."/>
            <person name="Ryu S."/>
            <person name="Kim W."/>
        </authorList>
    </citation>
    <scope>NUCLEOTIDE SEQUENCE [LARGE SCALE GENOMIC DNA]</scope>
    <source>
        <tissue evidence="1">Muscle</tissue>
    </source>
</reference>
<comment type="caution">
    <text evidence="1">The sequence shown here is derived from an EMBL/GenBank/DDBJ whole genome shotgun (WGS) entry which is preliminary data.</text>
</comment>
<accession>A0A5B7E296</accession>
<name>A0A5B7E296_PORTR</name>
<dbReference type="Proteomes" id="UP000324222">
    <property type="component" value="Unassembled WGS sequence"/>
</dbReference>
<organism evidence="1 2">
    <name type="scientific">Portunus trituberculatus</name>
    <name type="common">Swimming crab</name>
    <name type="synonym">Neptunus trituberculatus</name>
    <dbReference type="NCBI Taxonomy" id="210409"/>
    <lineage>
        <taxon>Eukaryota</taxon>
        <taxon>Metazoa</taxon>
        <taxon>Ecdysozoa</taxon>
        <taxon>Arthropoda</taxon>
        <taxon>Crustacea</taxon>
        <taxon>Multicrustacea</taxon>
        <taxon>Malacostraca</taxon>
        <taxon>Eumalacostraca</taxon>
        <taxon>Eucarida</taxon>
        <taxon>Decapoda</taxon>
        <taxon>Pleocyemata</taxon>
        <taxon>Brachyura</taxon>
        <taxon>Eubrachyura</taxon>
        <taxon>Portunoidea</taxon>
        <taxon>Portunidae</taxon>
        <taxon>Portuninae</taxon>
        <taxon>Portunus</taxon>
    </lineage>
</organism>
<dbReference type="EMBL" id="VSRR010001852">
    <property type="protein sequence ID" value="MPC28080.1"/>
    <property type="molecule type" value="Genomic_DNA"/>
</dbReference>
<gene>
    <name evidence="1" type="ORF">E2C01_021273</name>
</gene>
<protein>
    <submittedName>
        <fullName evidence="1">Uncharacterized protein</fullName>
    </submittedName>
</protein>
<sequence length="109" mass="12322">MTANLEFSHSDKWDNHCMCSTCLQTTRNSPHHFLLYSSLPRGEGSSHVNLFLQSYTTRSPKAEVPLVFRLCQLGPWRDIDLNTRWDVHAAQGTATAQLSLLPGKRHGDD</sequence>
<keyword evidence="2" id="KW-1185">Reference proteome</keyword>
<evidence type="ECO:0000313" key="2">
    <source>
        <dbReference type="Proteomes" id="UP000324222"/>
    </source>
</evidence>
<evidence type="ECO:0000313" key="1">
    <source>
        <dbReference type="EMBL" id="MPC28080.1"/>
    </source>
</evidence>
<dbReference type="AlphaFoldDB" id="A0A5B7E296"/>
<proteinExistence type="predicted"/>